<dbReference type="InterPro" id="IPR032942">
    <property type="entry name" value="BPI/LBP/Plunc"/>
</dbReference>
<keyword evidence="2" id="KW-1015">Disulfide bond</keyword>
<keyword evidence="4" id="KW-0732">Signal</keyword>
<dbReference type="PANTHER" id="PTHR10504">
    <property type="entry name" value="BACTERICIDAL PERMEABILITY-INCREASING BPI PROTEIN-RELATED"/>
    <property type="match status" value="1"/>
</dbReference>
<evidence type="ECO:0000256" key="3">
    <source>
        <dbReference type="SAM" id="MobiDB-lite"/>
    </source>
</evidence>
<evidence type="ECO:0000259" key="5">
    <source>
        <dbReference type="SMART" id="SM00328"/>
    </source>
</evidence>
<dbReference type="SMART" id="SM00328">
    <property type="entry name" value="BPI1"/>
    <property type="match status" value="1"/>
</dbReference>
<dbReference type="GO" id="GO:0005615">
    <property type="term" value="C:extracellular space"/>
    <property type="evidence" value="ECO:0007669"/>
    <property type="project" value="TreeGrafter"/>
</dbReference>
<gene>
    <name evidence="7" type="primary">BPI</name>
    <name evidence="7" type="ORF">Tcan_14923</name>
</gene>
<dbReference type="Gene3D" id="3.15.20.10">
    <property type="entry name" value="Bactericidal permeability-increasing protein, domain 2"/>
    <property type="match status" value="1"/>
</dbReference>
<evidence type="ECO:0000259" key="6">
    <source>
        <dbReference type="SMART" id="SM00329"/>
    </source>
</evidence>
<dbReference type="GO" id="GO:0008289">
    <property type="term" value="F:lipid binding"/>
    <property type="evidence" value="ECO:0007669"/>
    <property type="project" value="InterPro"/>
</dbReference>
<feature type="domain" description="Lipid-binding serum glycoprotein C-terminal" evidence="6">
    <location>
        <begin position="523"/>
        <end position="790"/>
    </location>
</feature>
<evidence type="ECO:0000256" key="1">
    <source>
        <dbReference type="ARBA" id="ARBA00007292"/>
    </source>
</evidence>
<feature type="region of interest" description="Disordered" evidence="3">
    <location>
        <begin position="592"/>
        <end position="630"/>
    </location>
</feature>
<dbReference type="InterPro" id="IPR017943">
    <property type="entry name" value="Bactericidal_perm-incr_a/b_dom"/>
</dbReference>
<dbReference type="STRING" id="6265.A0A0B2V5D5"/>
<proteinExistence type="inferred from homology"/>
<dbReference type="Gene3D" id="3.15.10.10">
    <property type="entry name" value="Bactericidal permeability-increasing protein, domain 1"/>
    <property type="match status" value="1"/>
</dbReference>
<feature type="domain" description="Lipid-binding serum glycoprotein N-terminal" evidence="5">
    <location>
        <begin position="80"/>
        <end position="304"/>
    </location>
</feature>
<dbReference type="EMBL" id="JPKZ01002481">
    <property type="protein sequence ID" value="KHN76672.1"/>
    <property type="molecule type" value="Genomic_DNA"/>
</dbReference>
<organism evidence="7 8">
    <name type="scientific">Toxocara canis</name>
    <name type="common">Canine roundworm</name>
    <dbReference type="NCBI Taxonomy" id="6265"/>
    <lineage>
        <taxon>Eukaryota</taxon>
        <taxon>Metazoa</taxon>
        <taxon>Ecdysozoa</taxon>
        <taxon>Nematoda</taxon>
        <taxon>Chromadorea</taxon>
        <taxon>Rhabditida</taxon>
        <taxon>Spirurina</taxon>
        <taxon>Ascaridomorpha</taxon>
        <taxon>Ascaridoidea</taxon>
        <taxon>Toxocaridae</taxon>
        <taxon>Toxocara</taxon>
    </lineage>
</organism>
<feature type="chain" id="PRO_5002079629" evidence="4">
    <location>
        <begin position="17"/>
        <end position="812"/>
    </location>
</feature>
<sequence>MFSVLVGALLSTLCAARSESSVALTAGRARAAAFSTNLRSPIQTGSTSAAFESRNNNAEAAGFNPALLGGVRGYPGITLRLNQRAFQYASMLVGGILSSEIKRARIPPLTQCLPQVNGCILVYNLYVSRYRCPQRVAVYPSPPNRIVISVQNLDVGVSGNLGGQIVVLLPLALGGIIHANAHQVSITVQAALERSPSGSPSVRIIGCSASIGYVDFHIENGGIIGDIVNNQFRAKVSEQVRAMIPSRLCEATPQIVSERINPKLAEIPQSIPLMDIASLAGGIIGGNKKVPEYCLSPQCQKPKELPSNAASLPSTSPTGAAPADAADENFNSGLATPPQASPLPSKEQGAAPYDRTFQLKKSGRVRRLFSTPLYSFQSVPAAHRLRLLRTRRMAPRAMALPFKRYHFSPLEVHPLQRRATLAAISIHRAKGVTTGLVASSGGNIGRDPCAGCPDPENKAPFSAVQDLLKALDVSKLSDILLTTQILRTHATPNDYTVELNGEFSPGGRGGTPFGPFPMYFPEQVGSSMADILISDFTLNSLTFEMHKRGFISFRVGPETPKVGDLLRTTCADDESDESFEDTVRKRKMEIVDEEDEGDGTAEAVTTDTAVVPRRKRQDDEDEEEEGGGLADLGVCLGDIMPAVREAHPNKKLNILIRTVRAPSVIFSAKNGGTATLDLIADAEIHIDDTGEKVGTIRVTAVIEAAIKTMGNHIAGTAQMKVLKLVDKEGTLGLPQDALDNLANLGKDMISKMVNDALANGFTVDAPTSGLPVSFMRPHFRIVDHAILLSADLVVPKSLLGVEGGSGGCRRQK</sequence>
<dbReference type="SUPFAM" id="SSF55394">
    <property type="entry name" value="Bactericidal permeability-increasing protein, BPI"/>
    <property type="match status" value="2"/>
</dbReference>
<dbReference type="Pfam" id="PF01273">
    <property type="entry name" value="LBP_BPI_CETP"/>
    <property type="match status" value="1"/>
</dbReference>
<dbReference type="Pfam" id="PF02886">
    <property type="entry name" value="LBP_BPI_CETP_C"/>
    <property type="match status" value="1"/>
</dbReference>
<name>A0A0B2V5D5_TOXCA</name>
<keyword evidence="8" id="KW-1185">Reference proteome</keyword>
<dbReference type="InterPro" id="IPR001124">
    <property type="entry name" value="Lipid-bd_serum_glycop_C"/>
</dbReference>
<feature type="compositionally biased region" description="Polar residues" evidence="3">
    <location>
        <begin position="308"/>
        <end position="318"/>
    </location>
</feature>
<evidence type="ECO:0000313" key="7">
    <source>
        <dbReference type="EMBL" id="KHN76672.1"/>
    </source>
</evidence>
<comment type="similarity">
    <text evidence="1">Belongs to the BPI/LBP/Plunc superfamily. BPI/LBP family.</text>
</comment>
<evidence type="ECO:0000256" key="2">
    <source>
        <dbReference type="ARBA" id="ARBA00023157"/>
    </source>
</evidence>
<feature type="compositionally biased region" description="Low complexity" evidence="3">
    <location>
        <begin position="600"/>
        <end position="611"/>
    </location>
</feature>
<protein>
    <submittedName>
        <fullName evidence="7">Bactericidal permeability-increasing protein</fullName>
    </submittedName>
</protein>
<dbReference type="OrthoDB" id="5874601at2759"/>
<feature type="signal peptide" evidence="4">
    <location>
        <begin position="1"/>
        <end position="16"/>
    </location>
</feature>
<dbReference type="OMA" id="WLHRKQF"/>
<dbReference type="AlphaFoldDB" id="A0A0B2V5D5"/>
<dbReference type="SMART" id="SM00329">
    <property type="entry name" value="BPI2"/>
    <property type="match status" value="1"/>
</dbReference>
<reference evidence="7 8" key="1">
    <citation type="submission" date="2014-11" db="EMBL/GenBank/DDBJ databases">
        <title>Genetic blueprint of the zoonotic pathogen Toxocara canis.</title>
        <authorList>
            <person name="Zhu X.-Q."/>
            <person name="Korhonen P.K."/>
            <person name="Cai H."/>
            <person name="Young N.D."/>
            <person name="Nejsum P."/>
            <person name="von Samson-Himmelstjerna G."/>
            <person name="Boag P.R."/>
            <person name="Tan P."/>
            <person name="Li Q."/>
            <person name="Min J."/>
            <person name="Yang Y."/>
            <person name="Wang X."/>
            <person name="Fang X."/>
            <person name="Hall R.S."/>
            <person name="Hofmann A."/>
            <person name="Sternberg P.W."/>
            <person name="Jex A.R."/>
            <person name="Gasser R.B."/>
        </authorList>
    </citation>
    <scope>NUCLEOTIDE SEQUENCE [LARGE SCALE GENOMIC DNA]</scope>
    <source>
        <strain evidence="7">PN_DK_2014</strain>
    </source>
</reference>
<comment type="caution">
    <text evidence="7">The sequence shown here is derived from an EMBL/GenBank/DDBJ whole genome shotgun (WGS) entry which is preliminary data.</text>
</comment>
<evidence type="ECO:0000313" key="8">
    <source>
        <dbReference type="Proteomes" id="UP000031036"/>
    </source>
</evidence>
<dbReference type="PANTHER" id="PTHR10504:SF144">
    <property type="entry name" value="BPI1 DOMAIN-CONTAINING PROTEIN"/>
    <property type="match status" value="1"/>
</dbReference>
<dbReference type="InterPro" id="IPR017942">
    <property type="entry name" value="Lipid-bd_serum_glycop_N"/>
</dbReference>
<dbReference type="Proteomes" id="UP000031036">
    <property type="component" value="Unassembled WGS sequence"/>
</dbReference>
<evidence type="ECO:0000256" key="4">
    <source>
        <dbReference type="SAM" id="SignalP"/>
    </source>
</evidence>
<feature type="region of interest" description="Disordered" evidence="3">
    <location>
        <begin position="304"/>
        <end position="351"/>
    </location>
</feature>
<accession>A0A0B2V5D5</accession>